<keyword evidence="1" id="KW-0732">Signal</keyword>
<evidence type="ECO:0000256" key="1">
    <source>
        <dbReference type="SAM" id="SignalP"/>
    </source>
</evidence>
<evidence type="ECO:0000313" key="2">
    <source>
        <dbReference type="EMBL" id="OAI16356.1"/>
    </source>
</evidence>
<dbReference type="Pfam" id="PF10677">
    <property type="entry name" value="DUF2490"/>
    <property type="match status" value="1"/>
</dbReference>
<name>A0A177NE69_9GAMM</name>
<dbReference type="STRING" id="980561.A1359_08425"/>
<comment type="caution">
    <text evidence="2">The sequence shown here is derived from an EMBL/GenBank/DDBJ whole genome shotgun (WGS) entry which is preliminary data.</text>
</comment>
<keyword evidence="3" id="KW-1185">Reference proteome</keyword>
<dbReference type="AlphaFoldDB" id="A0A177NE69"/>
<dbReference type="OrthoDB" id="5562928at2"/>
<evidence type="ECO:0000313" key="3">
    <source>
        <dbReference type="Proteomes" id="UP000078476"/>
    </source>
</evidence>
<reference evidence="2 3" key="1">
    <citation type="submission" date="2016-03" db="EMBL/GenBank/DDBJ databases">
        <authorList>
            <person name="Ploux O."/>
        </authorList>
    </citation>
    <scope>NUCLEOTIDE SEQUENCE [LARGE SCALE GENOMIC DNA]</scope>
    <source>
        <strain evidence="2 3">R-45370</strain>
    </source>
</reference>
<feature type="signal peptide" evidence="1">
    <location>
        <begin position="1"/>
        <end position="25"/>
    </location>
</feature>
<dbReference type="Proteomes" id="UP000078476">
    <property type="component" value="Unassembled WGS sequence"/>
</dbReference>
<proteinExistence type="predicted"/>
<accession>A0A177NE69</accession>
<gene>
    <name evidence="2" type="ORF">A1359_08425</name>
</gene>
<organism evidence="2 3">
    <name type="scientific">Methylomonas lenta</name>
    <dbReference type="NCBI Taxonomy" id="980561"/>
    <lineage>
        <taxon>Bacteria</taxon>
        <taxon>Pseudomonadati</taxon>
        <taxon>Pseudomonadota</taxon>
        <taxon>Gammaproteobacteria</taxon>
        <taxon>Methylococcales</taxon>
        <taxon>Methylococcaceae</taxon>
        <taxon>Methylomonas</taxon>
    </lineage>
</organism>
<sequence>MRNKFLVTLKYLPVIGALYAPLSMADTTDMSGSWNSLTLSGSFAKLSDNLKDFRWQILEQARTRGDTPDGQRFSENLLFGQVGYAINQNASIWVGYVHDWIHPLDKLAFQESRPYQDFLWNSNFDELRFTSRTRFEERIRQDTGDVGGRFRQLFQLSYPLEFINKDLRVYVGDEVMGYVNTNTFGRTGFSENRALGGFSYQFTKELGADLGYLGQYVDALGGNKLFIHNAQFNLSYRF</sequence>
<feature type="chain" id="PRO_5008069041" description="DUF2490 domain-containing protein" evidence="1">
    <location>
        <begin position="26"/>
        <end position="238"/>
    </location>
</feature>
<dbReference type="InterPro" id="IPR019619">
    <property type="entry name" value="DUF2490"/>
</dbReference>
<dbReference type="EMBL" id="LUUI01000096">
    <property type="protein sequence ID" value="OAI16356.1"/>
    <property type="molecule type" value="Genomic_DNA"/>
</dbReference>
<dbReference type="RefSeq" id="WP_066981520.1">
    <property type="nucleotide sequence ID" value="NZ_LUUI01000096.1"/>
</dbReference>
<protein>
    <recommendedName>
        <fullName evidence="4">DUF2490 domain-containing protein</fullName>
    </recommendedName>
</protein>
<evidence type="ECO:0008006" key="4">
    <source>
        <dbReference type="Google" id="ProtNLM"/>
    </source>
</evidence>